<dbReference type="RefSeq" id="WP_003391152.1">
    <property type="nucleotide sequence ID" value="NZ_APBN01000013.1"/>
</dbReference>
<dbReference type="SUPFAM" id="SSF57783">
    <property type="entry name" value="Zinc beta-ribbon"/>
    <property type="match status" value="1"/>
</dbReference>
<sequence length="248" mass="28253">MAFTYTLLIILLIIAFILKHPSVKGFVGEKTVQLLLKKLDPNEYYLVNDLLIPGTKGKTTQIDHVVISAYGIFVIETKNYKGWITGTENSQYWTQTIYKKKARLFNPIWQNKGHVEALKALLSEFENIRYIPIVVFSGRATLKVSVSSTVIYTSQLVKNILSYKDPVLSKADREAIVRKLAVYNLQDKDARTKHAKTLQKENEIRNQRIKNNLCPSCGGELVERNGKYGKFIGCSNYPSCKFTLKNRA</sequence>
<dbReference type="Pfam" id="PF01396">
    <property type="entry name" value="Zn_ribbon_Top1"/>
    <property type="match status" value="1"/>
</dbReference>
<dbReference type="STRING" id="1300222.I532_21535"/>
<name>M8DBA8_9BACL</name>
<organism evidence="2 3">
    <name type="scientific">Brevibacillus borstelensis AK1</name>
    <dbReference type="NCBI Taxonomy" id="1300222"/>
    <lineage>
        <taxon>Bacteria</taxon>
        <taxon>Bacillati</taxon>
        <taxon>Bacillota</taxon>
        <taxon>Bacilli</taxon>
        <taxon>Bacillales</taxon>
        <taxon>Paenibacillaceae</taxon>
        <taxon>Brevibacillus</taxon>
    </lineage>
</organism>
<dbReference type="AlphaFoldDB" id="M8DBA8"/>
<gene>
    <name evidence="2" type="ORF">I532_21535</name>
</gene>
<feature type="domain" description="NERD" evidence="1">
    <location>
        <begin position="24"/>
        <end position="141"/>
    </location>
</feature>
<dbReference type="EMBL" id="APBN01000013">
    <property type="protein sequence ID" value="EMT50693.1"/>
    <property type="molecule type" value="Genomic_DNA"/>
</dbReference>
<protein>
    <submittedName>
        <fullName evidence="2">Putative C-terminal domain of topoisomerase IA</fullName>
    </submittedName>
</protein>
<keyword evidence="2" id="KW-0413">Isomerase</keyword>
<dbReference type="GeneID" id="89501526"/>
<dbReference type="GO" id="GO:0003677">
    <property type="term" value="F:DNA binding"/>
    <property type="evidence" value="ECO:0007669"/>
    <property type="project" value="InterPro"/>
</dbReference>
<dbReference type="GO" id="GO:0006265">
    <property type="term" value="P:DNA topological change"/>
    <property type="evidence" value="ECO:0007669"/>
    <property type="project" value="InterPro"/>
</dbReference>
<reference evidence="2 3" key="1">
    <citation type="submission" date="2013-03" db="EMBL/GenBank/DDBJ databases">
        <title>Assembly of a new bacterial strain Brevibacillus borstelensis AK1.</title>
        <authorList>
            <person name="Rajan I."/>
            <person name="PoliReddy D."/>
            <person name="Sugumar T."/>
            <person name="Rathinam K."/>
            <person name="Alqarawi S."/>
            <person name="Khalil A.B."/>
            <person name="Sivakumar N."/>
        </authorList>
    </citation>
    <scope>NUCLEOTIDE SEQUENCE [LARGE SCALE GENOMIC DNA]</scope>
    <source>
        <strain evidence="2 3">AK1</strain>
    </source>
</reference>
<dbReference type="Proteomes" id="UP000012081">
    <property type="component" value="Unassembled WGS sequence"/>
</dbReference>
<dbReference type="GO" id="GO:0005694">
    <property type="term" value="C:chromosome"/>
    <property type="evidence" value="ECO:0007669"/>
    <property type="project" value="InterPro"/>
</dbReference>
<dbReference type="Pfam" id="PF08378">
    <property type="entry name" value="NERD"/>
    <property type="match status" value="1"/>
</dbReference>
<dbReference type="GO" id="GO:0003916">
    <property type="term" value="F:DNA topoisomerase activity"/>
    <property type="evidence" value="ECO:0007669"/>
    <property type="project" value="InterPro"/>
</dbReference>
<dbReference type="PROSITE" id="PS50965">
    <property type="entry name" value="NERD"/>
    <property type="match status" value="1"/>
</dbReference>
<evidence type="ECO:0000259" key="1">
    <source>
        <dbReference type="PROSITE" id="PS50965"/>
    </source>
</evidence>
<evidence type="ECO:0000313" key="3">
    <source>
        <dbReference type="Proteomes" id="UP000012081"/>
    </source>
</evidence>
<dbReference type="InterPro" id="IPR013498">
    <property type="entry name" value="Topo_IA_Znf"/>
</dbReference>
<evidence type="ECO:0000313" key="2">
    <source>
        <dbReference type="EMBL" id="EMT50693.1"/>
    </source>
</evidence>
<dbReference type="OrthoDB" id="5782056at2"/>
<comment type="caution">
    <text evidence="2">The sequence shown here is derived from an EMBL/GenBank/DDBJ whole genome shotgun (WGS) entry which is preliminary data.</text>
</comment>
<dbReference type="Gene3D" id="3.30.65.10">
    <property type="entry name" value="Bacterial Topoisomerase I, domain 1"/>
    <property type="match status" value="1"/>
</dbReference>
<proteinExistence type="predicted"/>
<dbReference type="InterPro" id="IPR011528">
    <property type="entry name" value="NERD"/>
</dbReference>
<accession>M8DBA8</accession>
<keyword evidence="3" id="KW-1185">Reference proteome</keyword>